<gene>
    <name evidence="3" type="ORF">TPAB3V08_LOCUS7908</name>
</gene>
<dbReference type="Pfam" id="PF12796">
    <property type="entry name" value="Ank_2"/>
    <property type="match status" value="1"/>
</dbReference>
<dbReference type="PANTHER" id="PTHR24172">
    <property type="entry name" value="ANK_REP_REGION DOMAIN-CONTAINING PROTEIN"/>
    <property type="match status" value="1"/>
</dbReference>
<dbReference type="Gene3D" id="1.25.40.20">
    <property type="entry name" value="Ankyrin repeat-containing domain"/>
    <property type="match status" value="1"/>
</dbReference>
<dbReference type="SMART" id="SM00248">
    <property type="entry name" value="ANK"/>
    <property type="match status" value="2"/>
</dbReference>
<dbReference type="PANTHER" id="PTHR24172:SF4">
    <property type="entry name" value="ANK_REP_REGION DOMAIN-CONTAINING PROTEIN"/>
    <property type="match status" value="1"/>
</dbReference>
<comment type="caution">
    <text evidence="3">The sequence shown here is derived from an EMBL/GenBank/DDBJ whole genome shotgun (WGS) entry which is preliminary data.</text>
</comment>
<keyword evidence="1" id="KW-0040">ANK repeat</keyword>
<name>A0ABN7P2I6_TIMPD</name>
<evidence type="ECO:0000313" key="3">
    <source>
        <dbReference type="EMBL" id="CAG2060953.1"/>
    </source>
</evidence>
<feature type="compositionally biased region" description="Acidic residues" evidence="2">
    <location>
        <begin position="72"/>
        <end position="89"/>
    </location>
</feature>
<dbReference type="InterPro" id="IPR036770">
    <property type="entry name" value="Ankyrin_rpt-contain_sf"/>
</dbReference>
<feature type="repeat" description="ANK" evidence="1">
    <location>
        <begin position="209"/>
        <end position="229"/>
    </location>
</feature>
<feature type="compositionally biased region" description="Acidic residues" evidence="2">
    <location>
        <begin position="20"/>
        <end position="51"/>
    </location>
</feature>
<feature type="region of interest" description="Disordered" evidence="2">
    <location>
        <begin position="1"/>
        <end position="108"/>
    </location>
</feature>
<reference evidence="3" key="1">
    <citation type="submission" date="2021-03" db="EMBL/GenBank/DDBJ databases">
        <authorList>
            <person name="Tran Van P."/>
        </authorList>
    </citation>
    <scope>NUCLEOTIDE SEQUENCE</scope>
</reference>
<dbReference type="PROSITE" id="PS50088">
    <property type="entry name" value="ANK_REPEAT"/>
    <property type="match status" value="2"/>
</dbReference>
<feature type="repeat" description="ANK" evidence="1">
    <location>
        <begin position="243"/>
        <end position="276"/>
    </location>
</feature>
<feature type="compositionally biased region" description="Acidic residues" evidence="2">
    <location>
        <begin position="97"/>
        <end position="108"/>
    </location>
</feature>
<dbReference type="PROSITE" id="PS50297">
    <property type="entry name" value="ANK_REP_REGION"/>
    <property type="match status" value="2"/>
</dbReference>
<sequence>MFSRCEGYYGRPKWERREDEETGEQDQQEVAESDNEAVGLGEEEYQEEEGQDVGHNREDVAMGGHQYQETGEQNEGEAVGAEEETDTTEGDTKVTDGEEEDADDEEVDAEVEEGEVAQDEVELDAEVRHFVETGNMEELAALVLNGQGERLVGHSSTDPELQSFLNNVPAYMAKIRAVHEAAKEGRLRDLQASLDRRKFAIARDNSSGLGATPLHVATLFGHTSIVRYLAGRFPETLYAKDNNERTPLHYAATIRDNGHYYNLLLNAGANPTLKDNFKCSNSPFLSLQLPCPINFHQFKCSNSPFLSLQLPCPINFHQFKCSNSLFLSVQLPCPINFHQFKCSNSPFLSV</sequence>
<dbReference type="SUPFAM" id="SSF48403">
    <property type="entry name" value="Ankyrin repeat"/>
    <property type="match status" value="1"/>
</dbReference>
<dbReference type="InterPro" id="IPR002110">
    <property type="entry name" value="Ankyrin_rpt"/>
</dbReference>
<keyword evidence="4" id="KW-1185">Reference proteome</keyword>
<evidence type="ECO:0000313" key="4">
    <source>
        <dbReference type="Proteomes" id="UP001153148"/>
    </source>
</evidence>
<accession>A0ABN7P2I6</accession>
<evidence type="ECO:0000256" key="2">
    <source>
        <dbReference type="SAM" id="MobiDB-lite"/>
    </source>
</evidence>
<evidence type="ECO:0000256" key="1">
    <source>
        <dbReference type="PROSITE-ProRule" id="PRU00023"/>
    </source>
</evidence>
<protein>
    <submittedName>
        <fullName evidence="3">Uncharacterized protein</fullName>
    </submittedName>
</protein>
<proteinExistence type="predicted"/>
<organism evidence="3 4">
    <name type="scientific">Timema podura</name>
    <name type="common">Walking stick</name>
    <dbReference type="NCBI Taxonomy" id="61482"/>
    <lineage>
        <taxon>Eukaryota</taxon>
        <taxon>Metazoa</taxon>
        <taxon>Ecdysozoa</taxon>
        <taxon>Arthropoda</taxon>
        <taxon>Hexapoda</taxon>
        <taxon>Insecta</taxon>
        <taxon>Pterygota</taxon>
        <taxon>Neoptera</taxon>
        <taxon>Polyneoptera</taxon>
        <taxon>Phasmatodea</taxon>
        <taxon>Timematodea</taxon>
        <taxon>Timematoidea</taxon>
        <taxon>Timematidae</taxon>
        <taxon>Timema</taxon>
    </lineage>
</organism>
<dbReference type="Proteomes" id="UP001153148">
    <property type="component" value="Unassembled WGS sequence"/>
</dbReference>
<dbReference type="EMBL" id="CAJPIN010014116">
    <property type="protein sequence ID" value="CAG2060953.1"/>
    <property type="molecule type" value="Genomic_DNA"/>
</dbReference>